<protein>
    <submittedName>
        <fullName evidence="1">Phytanoyl-CoA dioxygenase family protein</fullName>
    </submittedName>
</protein>
<dbReference type="AlphaFoldDB" id="A0A6B0YRB4"/>
<accession>A0A6B0YRB4</accession>
<dbReference type="SUPFAM" id="SSF51197">
    <property type="entry name" value="Clavaminate synthase-like"/>
    <property type="match status" value="1"/>
</dbReference>
<dbReference type="EMBL" id="VXRG01000058">
    <property type="protein sequence ID" value="MXY93107.1"/>
    <property type="molecule type" value="Genomic_DNA"/>
</dbReference>
<dbReference type="GO" id="GO:0016706">
    <property type="term" value="F:2-oxoglutarate-dependent dioxygenase activity"/>
    <property type="evidence" value="ECO:0007669"/>
    <property type="project" value="UniProtKB-ARBA"/>
</dbReference>
<organism evidence="1">
    <name type="scientific">Caldilineaceae bacterium SB0664_bin_27</name>
    <dbReference type="NCBI Taxonomy" id="2605260"/>
    <lineage>
        <taxon>Bacteria</taxon>
        <taxon>Bacillati</taxon>
        <taxon>Chloroflexota</taxon>
        <taxon>Caldilineae</taxon>
        <taxon>Caldilineales</taxon>
        <taxon>Caldilineaceae</taxon>
    </lineage>
</organism>
<sequence>MNLSISPSFKGGLLDTSPEAFGTLRSSSDVLSDVKELRWRFEQDGYLYLPGLLDRNQVLEARLEMLRKLESAGCLDPDYPLEDGVAHADFENAFMVELTKDNAPLLELLYDGPMIAFYERFLDGEVRHFDYTWCRSKPPGETTATPPHYDIVFMGRGTQRLHTSWTPLGDIPIAMGGLMILENSHRFEEIKADYGTLDVDAYCTNYPDAAEIESGEKLWQSPTGGAYSLDAVAARAEVGSRWLTTDYEMGDLLVFSMYTMHASMDNQTNQIRLSTDTRYQLASEPVDERWIGDNPIAHGLASKRGMIC</sequence>
<comment type="caution">
    <text evidence="1">The sequence shown here is derived from an EMBL/GenBank/DDBJ whole genome shotgun (WGS) entry which is preliminary data.</text>
</comment>
<evidence type="ECO:0000313" key="1">
    <source>
        <dbReference type="EMBL" id="MXY93107.1"/>
    </source>
</evidence>
<proteinExistence type="predicted"/>
<reference evidence="1" key="1">
    <citation type="submission" date="2019-09" db="EMBL/GenBank/DDBJ databases">
        <title>Characterisation of the sponge microbiome using genome-centric metagenomics.</title>
        <authorList>
            <person name="Engelberts J.P."/>
            <person name="Robbins S.J."/>
            <person name="De Goeij J.M."/>
            <person name="Aranda M."/>
            <person name="Bell S.C."/>
            <person name="Webster N.S."/>
        </authorList>
    </citation>
    <scope>NUCLEOTIDE SEQUENCE</scope>
    <source>
        <strain evidence="1">SB0664_bin_27</strain>
    </source>
</reference>
<name>A0A6B0YRB4_9CHLR</name>
<dbReference type="Pfam" id="PF05721">
    <property type="entry name" value="PhyH"/>
    <property type="match status" value="1"/>
</dbReference>
<dbReference type="Gene3D" id="2.60.120.620">
    <property type="entry name" value="q2cbj1_9rhob like domain"/>
    <property type="match status" value="1"/>
</dbReference>
<dbReference type="InterPro" id="IPR008775">
    <property type="entry name" value="Phytyl_CoA_dOase-like"/>
</dbReference>
<dbReference type="PANTHER" id="PTHR40128:SF1">
    <property type="entry name" value="PHYTANOYL-COA HYDROXYLASE"/>
    <property type="match status" value="1"/>
</dbReference>
<keyword evidence="1" id="KW-0223">Dioxygenase</keyword>
<gene>
    <name evidence="1" type="ORF">F4Y42_06600</name>
</gene>
<dbReference type="PANTHER" id="PTHR40128">
    <property type="entry name" value="EXPRESSED PROTEIN"/>
    <property type="match status" value="1"/>
</dbReference>
<keyword evidence="1" id="KW-0560">Oxidoreductase</keyword>